<evidence type="ECO:0000313" key="2">
    <source>
        <dbReference type="EMBL" id="KYH26903.1"/>
    </source>
</evidence>
<proteinExistence type="predicted"/>
<dbReference type="InterPro" id="IPR055953">
    <property type="entry name" value="DUF7531"/>
</dbReference>
<dbReference type="EMBL" id="LTAZ01000003">
    <property type="protein sequence ID" value="KYH26903.1"/>
    <property type="molecule type" value="Genomic_DNA"/>
</dbReference>
<evidence type="ECO:0000313" key="3">
    <source>
        <dbReference type="Proteomes" id="UP000075321"/>
    </source>
</evidence>
<feature type="region of interest" description="Disordered" evidence="1">
    <location>
        <begin position="255"/>
        <end position="283"/>
    </location>
</feature>
<dbReference type="RefSeq" id="WP_066379812.1">
    <property type="nucleotide sequence ID" value="NZ_LTAZ01000003.1"/>
</dbReference>
<name>A0A151AH15_9EURY</name>
<dbReference type="OrthoDB" id="156950at2157"/>
<keyword evidence="3" id="KW-1185">Reference proteome</keyword>
<comment type="caution">
    <text evidence="2">The sequence shown here is derived from an EMBL/GenBank/DDBJ whole genome shotgun (WGS) entry which is preliminary data.</text>
</comment>
<protein>
    <submittedName>
        <fullName evidence="2">Uncharacterized protein</fullName>
    </submittedName>
</protein>
<dbReference type="AlphaFoldDB" id="A0A151AH15"/>
<accession>A0A151AH15</accession>
<dbReference type="Proteomes" id="UP000075321">
    <property type="component" value="Unassembled WGS sequence"/>
</dbReference>
<feature type="compositionally biased region" description="Basic and acidic residues" evidence="1">
    <location>
        <begin position="255"/>
        <end position="274"/>
    </location>
</feature>
<organism evidence="2 3">
    <name type="scientific">Halalkalicoccus paucihalophilus</name>
    <dbReference type="NCBI Taxonomy" id="1008153"/>
    <lineage>
        <taxon>Archaea</taxon>
        <taxon>Methanobacteriati</taxon>
        <taxon>Methanobacteriota</taxon>
        <taxon>Stenosarchaea group</taxon>
        <taxon>Halobacteria</taxon>
        <taxon>Halobacteriales</taxon>
        <taxon>Halococcaceae</taxon>
        <taxon>Halalkalicoccus</taxon>
    </lineage>
</organism>
<sequence>MEVNCAGCAGCCIDWRALAPGDSDHERRGPREPIDDAYNLVPLTRDDVRNFVESGLGDAMTPRLWETDEGVEVDGTTLAAIDGEPAFFVGLRKPPKPVGPFERRPEWLPTCVFLDPTTLQCRIHSSEIYPEECAEYPGHNLALEAETECERVETAFGGERLLEREVPEGLSGLLLGPQAIGQKVFVHPDPDGLEGVIDRLRTGRATDADRAEFVAWAMASAPGTTGHDRRTYERARERVLETTSWVGESIAAWERRAGSEADPAVARELEEARGAPETPGWDE</sequence>
<dbReference type="Pfam" id="PF24375">
    <property type="entry name" value="DUF7531"/>
    <property type="match status" value="1"/>
</dbReference>
<evidence type="ECO:0000256" key="1">
    <source>
        <dbReference type="SAM" id="MobiDB-lite"/>
    </source>
</evidence>
<reference evidence="2 3" key="1">
    <citation type="submission" date="2016-02" db="EMBL/GenBank/DDBJ databases">
        <title>Genome sequence of Halalkalicoccus paucihalophilus DSM 24557.</title>
        <authorList>
            <person name="Poehlein A."/>
            <person name="Daniel R."/>
        </authorList>
    </citation>
    <scope>NUCLEOTIDE SEQUENCE [LARGE SCALE GENOMIC DNA]</scope>
    <source>
        <strain evidence="2 3">DSM 24557</strain>
    </source>
</reference>
<dbReference type="PATRIC" id="fig|1008153.3.peg.793"/>
<gene>
    <name evidence="2" type="ORF">HAPAU_07910</name>
</gene>